<dbReference type="InterPro" id="IPR041628">
    <property type="entry name" value="ChlI/MoxR_AAA_lid"/>
</dbReference>
<evidence type="ECO:0000259" key="1">
    <source>
        <dbReference type="Pfam" id="PF07726"/>
    </source>
</evidence>
<dbReference type="SUPFAM" id="SSF52540">
    <property type="entry name" value="P-loop containing nucleoside triphosphate hydrolases"/>
    <property type="match status" value="1"/>
</dbReference>
<sequence length="316" mass="35416">MMNIVNQVNLVKNAIAGVLTGKDDLVELTMIALVNKGHLLLEDVPGTGKTVLAKSLARLIDGEFKRIQFTPDILPADITGIQFFHPKHQEFEMRPGPVMTNILLADEINRATPRAQSSLLEVMEERQVTIDGETLKLPAPFLVIATQNPIESHGTFPLPEAQLDRFFMKLPSGYPNFDQEKDMLHMYRAQNPQELLEPVFTLEDIIKMQEEVQQIFVSDEIENYLLSIVHATRLHEFIENGVSPRGTLAFMKAAQGAAYVNGRTFVTPDDVQLVAPHVLSHRLVLSMEGTMRKTKEQVLNDILESIDVPVESEAGR</sequence>
<dbReference type="InterPro" id="IPR027417">
    <property type="entry name" value="P-loop_NTPase"/>
</dbReference>
<dbReference type="AlphaFoldDB" id="A0A1V3G910"/>
<protein>
    <submittedName>
        <fullName evidence="3">Magnesium chelatase</fullName>
    </submittedName>
</protein>
<dbReference type="PANTHER" id="PTHR42759">
    <property type="entry name" value="MOXR FAMILY PROTEIN"/>
    <property type="match status" value="1"/>
</dbReference>
<evidence type="ECO:0000313" key="3">
    <source>
        <dbReference type="EMBL" id="OOE12891.1"/>
    </source>
</evidence>
<dbReference type="PANTHER" id="PTHR42759:SF5">
    <property type="entry name" value="METHANOL DEHYDROGENASE REGULATOR"/>
    <property type="match status" value="1"/>
</dbReference>
<organism evidence="3 4">
    <name type="scientific">Fictibacillus arsenicus</name>
    <dbReference type="NCBI Taxonomy" id="255247"/>
    <lineage>
        <taxon>Bacteria</taxon>
        <taxon>Bacillati</taxon>
        <taxon>Bacillota</taxon>
        <taxon>Bacilli</taxon>
        <taxon>Bacillales</taxon>
        <taxon>Fictibacillaceae</taxon>
        <taxon>Fictibacillus</taxon>
    </lineage>
</organism>
<dbReference type="PIRSF" id="PIRSF002849">
    <property type="entry name" value="AAA_ATPase_chaperone_MoxR_prd"/>
    <property type="match status" value="1"/>
</dbReference>
<dbReference type="GO" id="GO:0005524">
    <property type="term" value="F:ATP binding"/>
    <property type="evidence" value="ECO:0007669"/>
    <property type="project" value="InterPro"/>
</dbReference>
<reference evidence="3 4" key="1">
    <citation type="submission" date="2016-11" db="EMBL/GenBank/DDBJ databases">
        <authorList>
            <person name="Jaros S."/>
            <person name="Januszkiewicz K."/>
            <person name="Wedrychowicz H."/>
        </authorList>
    </citation>
    <scope>NUCLEOTIDE SEQUENCE [LARGE SCALE GENOMIC DNA]</scope>
    <source>
        <strain evidence="3 4">Con a/3</strain>
    </source>
</reference>
<feature type="domain" description="ChlI/MoxR AAA lid" evidence="2">
    <location>
        <begin position="231"/>
        <end position="302"/>
    </location>
</feature>
<gene>
    <name evidence="3" type="ORF">UN64_12665</name>
</gene>
<dbReference type="Pfam" id="PF17863">
    <property type="entry name" value="AAA_lid_2"/>
    <property type="match status" value="1"/>
</dbReference>
<dbReference type="EMBL" id="MQMF01000002">
    <property type="protein sequence ID" value="OOE12891.1"/>
    <property type="molecule type" value="Genomic_DNA"/>
</dbReference>
<comment type="caution">
    <text evidence="3">The sequence shown here is derived from an EMBL/GenBank/DDBJ whole genome shotgun (WGS) entry which is preliminary data.</text>
</comment>
<dbReference type="OrthoDB" id="9808397at2"/>
<dbReference type="Gene3D" id="1.10.8.80">
    <property type="entry name" value="Magnesium chelatase subunit I, C-Terminal domain"/>
    <property type="match status" value="1"/>
</dbReference>
<dbReference type="Proteomes" id="UP000188597">
    <property type="component" value="Unassembled WGS sequence"/>
</dbReference>
<name>A0A1V3G910_9BACL</name>
<evidence type="ECO:0000259" key="2">
    <source>
        <dbReference type="Pfam" id="PF17863"/>
    </source>
</evidence>
<evidence type="ECO:0000313" key="4">
    <source>
        <dbReference type="Proteomes" id="UP000188597"/>
    </source>
</evidence>
<feature type="domain" description="ATPase AAA-3" evidence="1">
    <location>
        <begin position="38"/>
        <end position="168"/>
    </location>
</feature>
<dbReference type="Gene3D" id="3.40.50.300">
    <property type="entry name" value="P-loop containing nucleotide triphosphate hydrolases"/>
    <property type="match status" value="1"/>
</dbReference>
<dbReference type="GO" id="GO:0016887">
    <property type="term" value="F:ATP hydrolysis activity"/>
    <property type="evidence" value="ECO:0007669"/>
    <property type="project" value="InterPro"/>
</dbReference>
<proteinExistence type="predicted"/>
<dbReference type="CDD" id="cd00009">
    <property type="entry name" value="AAA"/>
    <property type="match status" value="1"/>
</dbReference>
<accession>A0A1V3G910</accession>
<dbReference type="Pfam" id="PF07726">
    <property type="entry name" value="AAA_3"/>
    <property type="match status" value="1"/>
</dbReference>
<dbReference type="InterPro" id="IPR011703">
    <property type="entry name" value="ATPase_AAA-3"/>
</dbReference>
<dbReference type="InterPro" id="IPR050764">
    <property type="entry name" value="CbbQ/NirQ/NorQ/GpvN"/>
</dbReference>